<feature type="transmembrane region" description="Helical" evidence="7">
    <location>
        <begin position="115"/>
        <end position="137"/>
    </location>
</feature>
<feature type="transmembrane region" description="Helical" evidence="7">
    <location>
        <begin position="355"/>
        <end position="375"/>
    </location>
</feature>
<protein>
    <recommendedName>
        <fullName evidence="8">Amino acid transporter transmembrane domain-containing protein</fullName>
    </recommendedName>
</protein>
<dbReference type="Gene3D" id="1.20.1740.10">
    <property type="entry name" value="Amino acid/polyamine transporter I"/>
    <property type="match status" value="1"/>
</dbReference>
<name>A0ABR0DFZ8_9LAMI</name>
<comment type="caution">
    <text evidence="9">The sequence shown here is derived from an EMBL/GenBank/DDBJ whole genome shotgun (WGS) entry which is preliminary data.</text>
</comment>
<evidence type="ECO:0000256" key="1">
    <source>
        <dbReference type="ARBA" id="ARBA00004370"/>
    </source>
</evidence>
<evidence type="ECO:0000313" key="11">
    <source>
        <dbReference type="Proteomes" id="UP001291926"/>
    </source>
</evidence>
<dbReference type="Pfam" id="PF01490">
    <property type="entry name" value="Aa_trans"/>
    <property type="match status" value="1"/>
</dbReference>
<organism evidence="9 11">
    <name type="scientific">Penstemon davidsonii</name>
    <dbReference type="NCBI Taxonomy" id="160366"/>
    <lineage>
        <taxon>Eukaryota</taxon>
        <taxon>Viridiplantae</taxon>
        <taxon>Streptophyta</taxon>
        <taxon>Embryophyta</taxon>
        <taxon>Tracheophyta</taxon>
        <taxon>Spermatophyta</taxon>
        <taxon>Magnoliopsida</taxon>
        <taxon>eudicotyledons</taxon>
        <taxon>Gunneridae</taxon>
        <taxon>Pentapetalae</taxon>
        <taxon>asterids</taxon>
        <taxon>lamiids</taxon>
        <taxon>Lamiales</taxon>
        <taxon>Plantaginaceae</taxon>
        <taxon>Cheloneae</taxon>
        <taxon>Penstemon</taxon>
    </lineage>
</organism>
<feature type="transmembrane region" description="Helical" evidence="7">
    <location>
        <begin position="183"/>
        <end position="204"/>
    </location>
</feature>
<feature type="transmembrane region" description="Helical" evidence="7">
    <location>
        <begin position="312"/>
        <end position="334"/>
    </location>
</feature>
<reference evidence="9 11" key="1">
    <citation type="journal article" date="2023" name="bioRxiv">
        <title>Genome report: Whole genome sequence and annotation of Penstemon davidsonii.</title>
        <authorList>
            <person name="Ostevik K.L."/>
            <person name="Alabady M."/>
            <person name="Zhang M."/>
            <person name="Rausher M.D."/>
        </authorList>
    </citation>
    <scope>NUCLEOTIDE SEQUENCE [LARGE SCALE GENOMIC DNA]</scope>
    <source>
        <strain evidence="9">DNT005</strain>
        <tissue evidence="9">Whole leaf</tissue>
    </source>
</reference>
<sequence length="448" mass="50222">MGTLSPDDHKSYSNKDERTAEEKAIDAWLPITSSRNAKWWYSAFHNVTAMVGAGVLSLPYAMSNLGWGPGVAVMVISWIVTFYTLWQMVEMHEMVPGKRFDRYHELGQYAFGEKLGLYIVVPQQLIVEVGVCIVYMVTGGRSLHKFHEVVCGDSCKDIKLTYFIMIFASVHFVLSHLPNFNAISGVSLAAAIMSLSYSTIAWGASLDKGVRPDVQYGYKATTRTGTVFNFFGALGDVAFAYAGHNVVLEIQATIPSTPEKPSKGPMWKGVIVAYIVVALCYFPVAFIGYWVFGNAVEDNILISLNKPNWLIAMANMFVVIHVIGSYQIYAMPVFDMIETVLVKKLRFKPTWYLRFISRNLYVGVTMFVAITFPFFGGLLGFFGGFAFAPTTYFLPCIMWLAIYKPKRFSLSWITNWICIVLGVLLMIIAPIGGLRLIIIQAKTYKFYS</sequence>
<accession>A0ABR0DFZ8</accession>
<evidence type="ECO:0000256" key="7">
    <source>
        <dbReference type="SAM" id="Phobius"/>
    </source>
</evidence>
<proteinExistence type="predicted"/>
<feature type="transmembrane region" description="Helical" evidence="7">
    <location>
        <begin position="415"/>
        <end position="438"/>
    </location>
</feature>
<dbReference type="Proteomes" id="UP001291926">
    <property type="component" value="Unassembled WGS sequence"/>
</dbReference>
<keyword evidence="6 7" id="KW-0472">Membrane</keyword>
<feature type="transmembrane region" description="Helical" evidence="7">
    <location>
        <begin position="158"/>
        <end position="177"/>
    </location>
</feature>
<dbReference type="EMBL" id="JAYDYQ010000993">
    <property type="protein sequence ID" value="KAK4493029.1"/>
    <property type="molecule type" value="Genomic_DNA"/>
</dbReference>
<evidence type="ECO:0000256" key="3">
    <source>
        <dbReference type="ARBA" id="ARBA00022692"/>
    </source>
</evidence>
<keyword evidence="3 7" id="KW-0812">Transmembrane</keyword>
<feature type="transmembrane region" description="Helical" evidence="7">
    <location>
        <begin position="381"/>
        <end position="403"/>
    </location>
</feature>
<evidence type="ECO:0000313" key="9">
    <source>
        <dbReference type="EMBL" id="KAK4487673.1"/>
    </source>
</evidence>
<evidence type="ECO:0000256" key="4">
    <source>
        <dbReference type="ARBA" id="ARBA00022970"/>
    </source>
</evidence>
<feature type="transmembrane region" description="Helical" evidence="7">
    <location>
        <begin position="39"/>
        <end position="58"/>
    </location>
</feature>
<evidence type="ECO:0000313" key="10">
    <source>
        <dbReference type="EMBL" id="KAK4493029.1"/>
    </source>
</evidence>
<feature type="transmembrane region" description="Helical" evidence="7">
    <location>
        <begin position="270"/>
        <end position="292"/>
    </location>
</feature>
<gene>
    <name evidence="9" type="ORF">RD792_005666</name>
    <name evidence="10" type="ORF">RD792_018159</name>
</gene>
<dbReference type="InterPro" id="IPR013057">
    <property type="entry name" value="AA_transpt_TM"/>
</dbReference>
<feature type="domain" description="Amino acid transporter transmembrane" evidence="8">
    <location>
        <begin position="36"/>
        <end position="432"/>
    </location>
</feature>
<dbReference type="PANTHER" id="PTHR48017">
    <property type="entry name" value="OS05G0424000 PROTEIN-RELATED"/>
    <property type="match status" value="1"/>
</dbReference>
<evidence type="ECO:0000256" key="6">
    <source>
        <dbReference type="ARBA" id="ARBA00023136"/>
    </source>
</evidence>
<keyword evidence="2" id="KW-0813">Transport</keyword>
<keyword evidence="4" id="KW-0029">Amino-acid transport</keyword>
<keyword evidence="11" id="KW-1185">Reference proteome</keyword>
<evidence type="ECO:0000259" key="8">
    <source>
        <dbReference type="Pfam" id="PF01490"/>
    </source>
</evidence>
<evidence type="ECO:0000256" key="5">
    <source>
        <dbReference type="ARBA" id="ARBA00022989"/>
    </source>
</evidence>
<comment type="subcellular location">
    <subcellularLocation>
        <location evidence="1">Membrane</location>
    </subcellularLocation>
</comment>
<feature type="transmembrane region" description="Helical" evidence="7">
    <location>
        <begin position="65"/>
        <end position="86"/>
    </location>
</feature>
<evidence type="ECO:0000256" key="2">
    <source>
        <dbReference type="ARBA" id="ARBA00022448"/>
    </source>
</evidence>
<keyword evidence="5 7" id="KW-1133">Transmembrane helix</keyword>
<reference evidence="9" key="2">
    <citation type="submission" date="2023-12" db="EMBL/GenBank/DDBJ databases">
        <authorList>
            <person name="Ostevik K."/>
            <person name="Alabady M."/>
            <person name="Zhang M."/>
            <person name="Rausher M."/>
        </authorList>
    </citation>
    <scope>NUCLEOTIDE SEQUENCE</scope>
    <source>
        <strain evidence="9">DNT005</strain>
        <tissue evidence="9">Whole leaf</tissue>
    </source>
</reference>
<dbReference type="EMBL" id="JAYDYQ010001345">
    <property type="protein sequence ID" value="KAK4487673.1"/>
    <property type="molecule type" value="Genomic_DNA"/>
</dbReference>